<feature type="site" description="Involved in the stabilization of negative charge on the oxyanion by the formation of the oxyanion hole" evidence="5">
    <location>
        <position position="111"/>
    </location>
</feature>
<feature type="binding site" evidence="5">
    <location>
        <position position="407"/>
    </location>
    <ligand>
        <name>substrate</name>
    </ligand>
</feature>
<keyword evidence="2 5" id="KW-0808">Transferase</keyword>
<dbReference type="InterPro" id="IPR042195">
    <property type="entry name" value="ArgJ_beta_C"/>
</dbReference>
<dbReference type="HAMAP" id="MF_01106">
    <property type="entry name" value="ArgJ"/>
    <property type="match status" value="1"/>
</dbReference>
<dbReference type="OrthoDB" id="52592at2157"/>
<dbReference type="GeneID" id="26735605"/>
<dbReference type="KEGG" id="mmil:sm9_0630"/>
<keyword evidence="3 5" id="KW-0068">Autocatalytic cleavage</keyword>
<keyword evidence="5" id="KW-0028">Amino-acid biosynthesis</keyword>
<dbReference type="GO" id="GO:0006526">
    <property type="term" value="P:L-arginine biosynthetic process"/>
    <property type="evidence" value="ECO:0007669"/>
    <property type="project" value="UniProtKB-UniRule"/>
</dbReference>
<dbReference type="EC" id="2.3.1.35" evidence="5"/>
<dbReference type="GO" id="GO:0004042">
    <property type="term" value="F:L-glutamate N-acetyltransferase activity"/>
    <property type="evidence" value="ECO:0007669"/>
    <property type="project" value="TreeGrafter"/>
</dbReference>
<feature type="site" description="Involved in the stabilization of negative charge on the oxyanion by the formation of the oxyanion hole" evidence="5">
    <location>
        <position position="110"/>
    </location>
</feature>
<gene>
    <name evidence="5 6" type="primary">argJ</name>
    <name evidence="6" type="ORF">sm9_0630</name>
</gene>
<evidence type="ECO:0000256" key="1">
    <source>
        <dbReference type="ARBA" id="ARBA00006774"/>
    </source>
</evidence>
<feature type="binding site" evidence="5">
    <location>
        <position position="402"/>
    </location>
    <ligand>
        <name>substrate</name>
    </ligand>
</feature>
<feature type="binding site" evidence="5">
    <location>
        <position position="187"/>
    </location>
    <ligand>
        <name>substrate</name>
    </ligand>
</feature>
<dbReference type="GO" id="GO:0006592">
    <property type="term" value="P:ornithine biosynthetic process"/>
    <property type="evidence" value="ECO:0007669"/>
    <property type="project" value="TreeGrafter"/>
</dbReference>
<dbReference type="Gene3D" id="3.60.70.12">
    <property type="entry name" value="L-amino peptidase D-ALA esterase/amidase"/>
    <property type="match status" value="1"/>
</dbReference>
<dbReference type="PANTHER" id="PTHR23100">
    <property type="entry name" value="ARGININE BIOSYNTHESIS BIFUNCTIONAL PROTEIN ARGJ"/>
    <property type="match status" value="1"/>
</dbReference>
<evidence type="ECO:0000256" key="2">
    <source>
        <dbReference type="ARBA" id="ARBA00022679"/>
    </source>
</evidence>
<evidence type="ECO:0000256" key="3">
    <source>
        <dbReference type="ARBA" id="ARBA00022813"/>
    </source>
</evidence>
<dbReference type="SUPFAM" id="SSF56266">
    <property type="entry name" value="DmpA/ArgJ-like"/>
    <property type="match status" value="1"/>
</dbReference>
<comment type="function">
    <text evidence="5">Catalyzes the transfer of the acetyl group from N(2)-acetylornithine to glutamate, forming N-acetylglutamate and L-ornithine.</text>
</comment>
<feature type="chain" id="PRO_5044352650" description="Glutamate N-acetyltransferase alpha chain" evidence="5">
    <location>
        <begin position="1"/>
        <end position="186"/>
    </location>
</feature>
<dbReference type="NCBIfam" id="NF003802">
    <property type="entry name" value="PRK05388.1"/>
    <property type="match status" value="1"/>
</dbReference>
<comment type="similarity">
    <text evidence="1 5">Belongs to the ArgJ family.</text>
</comment>
<feature type="chain" id="PRO_5044352649" description="Glutamate N-acetyltransferase beta chain" evidence="5">
    <location>
        <begin position="187"/>
        <end position="407"/>
    </location>
</feature>
<feature type="active site" description="Nucleophile" evidence="5">
    <location>
        <position position="187"/>
    </location>
</feature>
<feature type="site" description="Cleavage; by autolysis" evidence="5">
    <location>
        <begin position="186"/>
        <end position="187"/>
    </location>
</feature>
<keyword evidence="5" id="KW-0055">Arginine biosynthesis</keyword>
<dbReference type="CDD" id="cd02152">
    <property type="entry name" value="OAT"/>
    <property type="match status" value="1"/>
</dbReference>
<comment type="subcellular location">
    <subcellularLocation>
        <location evidence="5">Cytoplasm</location>
    </subcellularLocation>
</comment>
<feature type="binding site" evidence="5">
    <location>
        <position position="149"/>
    </location>
    <ligand>
        <name>substrate</name>
    </ligand>
</feature>
<keyword evidence="5" id="KW-0963">Cytoplasm</keyword>
<dbReference type="NCBIfam" id="TIGR00120">
    <property type="entry name" value="ArgJ"/>
    <property type="match status" value="1"/>
</dbReference>
<dbReference type="GO" id="GO:0005737">
    <property type="term" value="C:cytoplasm"/>
    <property type="evidence" value="ECO:0007669"/>
    <property type="project" value="UniProtKB-SubCell"/>
</dbReference>
<dbReference type="RefSeq" id="WP_083495819.1">
    <property type="nucleotide sequence ID" value="NZ_CP011266.1"/>
</dbReference>
<dbReference type="PATRIC" id="fig|230361.4.peg.652"/>
<evidence type="ECO:0000313" key="6">
    <source>
        <dbReference type="EMBL" id="ALT68429.1"/>
    </source>
</evidence>
<dbReference type="InterPro" id="IPR016117">
    <property type="entry name" value="ArgJ-like_dom_sf"/>
</dbReference>
<feature type="binding site" evidence="5">
    <location>
        <position position="272"/>
    </location>
    <ligand>
        <name>substrate</name>
    </ligand>
</feature>
<dbReference type="Gene3D" id="3.10.20.340">
    <property type="entry name" value="ArgJ beta chain, C-terminal domain"/>
    <property type="match status" value="1"/>
</dbReference>
<sequence length="407" mass="43128">MDFIRDVDGGFSIIENVKVSGAREGKYGVTVILAPNSTASAVFTTNKVVAAPVTYTKNVVKNGIVSAVVVNSGNANCFTGKKGIEDCEELVNIVSKDLKVPAGEIAICSTGVIGREMPMDIISKVAYESISKLDNKPENSLAAAKAIMTTDTFPKEEAVEVTLSDGEVIKIAGITKGSGMIAPNMATMLSFIVTDAVISQKAIKKALTKATDLSFNMIVVDGDESTNDTCMMLANGSSGVDVETDSGIDPNFQEGLNHICINLAKKMARDGEGASKFIEANVKGAESFDDAKLAAKAIVTSPLFKSAVFGGDPNWGRIVSAIGYSGSELNPDIVTIAIADDEDEVDLVRKGEILAFDGTTYLERAEKIMQSKNVTVKINMFLGDGEATAWGCDLTYDYVKINAEYTT</sequence>
<comment type="subunit">
    <text evidence="5">Heterotetramer of two alpha and two beta chains.</text>
</comment>
<name>A0A0U3EIP6_9EURY</name>
<evidence type="ECO:0000313" key="7">
    <source>
        <dbReference type="Proteomes" id="UP000067738"/>
    </source>
</evidence>
<keyword evidence="4 5" id="KW-0012">Acyltransferase</keyword>
<proteinExistence type="inferred from homology"/>
<reference evidence="6 7" key="1">
    <citation type="submission" date="2015-04" db="EMBL/GenBank/DDBJ databases">
        <title>The complete genome sequence of the rumen methanogen Methanobrevibacter millerae SM9.</title>
        <authorList>
            <person name="Leahy S.C."/>
            <person name="Kelly W.J."/>
            <person name="Pacheco D.M."/>
            <person name="Li D."/>
            <person name="Altermann E."/>
            <person name="Attwood G.T."/>
        </authorList>
    </citation>
    <scope>NUCLEOTIDE SEQUENCE [LARGE SCALE GENOMIC DNA]</scope>
    <source>
        <strain evidence="6 7">SM9</strain>
    </source>
</reference>
<dbReference type="GO" id="GO:0004358">
    <property type="term" value="F:L-glutamate N-acetyltransferase activity, acting on acetyl-L-ornithine as donor"/>
    <property type="evidence" value="ECO:0007669"/>
    <property type="project" value="UniProtKB-UniRule"/>
</dbReference>
<organism evidence="6 7">
    <name type="scientific">Methanobrevibacter millerae</name>
    <dbReference type="NCBI Taxonomy" id="230361"/>
    <lineage>
        <taxon>Archaea</taxon>
        <taxon>Methanobacteriati</taxon>
        <taxon>Methanobacteriota</taxon>
        <taxon>Methanomada group</taxon>
        <taxon>Methanobacteria</taxon>
        <taxon>Methanobacteriales</taxon>
        <taxon>Methanobacteriaceae</taxon>
        <taxon>Methanobrevibacter</taxon>
    </lineage>
</organism>
<dbReference type="AlphaFoldDB" id="A0A0U3EIP6"/>
<protein>
    <recommendedName>
        <fullName evidence="5">Glutamate N-acetyltransferase</fullName>
        <ecNumber evidence="5">2.3.1.35</ecNumber>
    </recommendedName>
    <alternativeName>
        <fullName evidence="5">Ornithine acetyltransferase</fullName>
        <shortName evidence="5">OATase</shortName>
    </alternativeName>
    <alternativeName>
        <fullName evidence="5">Ornithine transacetylase</fullName>
    </alternativeName>
    <component>
        <recommendedName>
            <fullName evidence="5">Glutamate N-acetyltransferase alpha chain</fullName>
        </recommendedName>
    </component>
    <component>
        <recommendedName>
            <fullName evidence="5">Glutamate N-acetyltransferase beta chain</fullName>
        </recommendedName>
    </component>
</protein>
<keyword evidence="7" id="KW-1185">Reference proteome</keyword>
<evidence type="ECO:0000256" key="4">
    <source>
        <dbReference type="ARBA" id="ARBA00023315"/>
    </source>
</evidence>
<dbReference type="Proteomes" id="UP000067738">
    <property type="component" value="Chromosome"/>
</dbReference>
<dbReference type="InterPro" id="IPR002813">
    <property type="entry name" value="Arg_biosynth_ArgJ"/>
</dbReference>
<comment type="pathway">
    <text evidence="5">Amino-acid biosynthesis; L-arginine biosynthesis; L-ornithine and N-acetyl-L-glutamate from L-glutamate and N(2)-acetyl-L-ornithine (cyclic): step 1/1.</text>
</comment>
<dbReference type="UniPathway" id="UPA00068">
    <property type="reaction ID" value="UER00106"/>
</dbReference>
<dbReference type="Pfam" id="PF01960">
    <property type="entry name" value="ArgJ"/>
    <property type="match status" value="1"/>
</dbReference>
<accession>A0A0U3EIP6</accession>
<evidence type="ECO:0000256" key="5">
    <source>
        <dbReference type="HAMAP-Rule" id="MF_01106"/>
    </source>
</evidence>
<dbReference type="PANTHER" id="PTHR23100:SF0">
    <property type="entry name" value="ARGININE BIOSYNTHESIS BIFUNCTIONAL PROTEIN ARGJ, MITOCHONDRIAL"/>
    <property type="match status" value="1"/>
</dbReference>
<dbReference type="EMBL" id="CP011266">
    <property type="protein sequence ID" value="ALT68429.1"/>
    <property type="molecule type" value="Genomic_DNA"/>
</dbReference>
<feature type="binding site" evidence="5">
    <location>
        <position position="176"/>
    </location>
    <ligand>
        <name>substrate</name>
    </ligand>
</feature>
<comment type="catalytic activity">
    <reaction evidence="5">
        <text>N(2)-acetyl-L-ornithine + L-glutamate = N-acetyl-L-glutamate + L-ornithine</text>
        <dbReference type="Rhea" id="RHEA:15349"/>
        <dbReference type="ChEBI" id="CHEBI:29985"/>
        <dbReference type="ChEBI" id="CHEBI:44337"/>
        <dbReference type="ChEBI" id="CHEBI:46911"/>
        <dbReference type="ChEBI" id="CHEBI:57805"/>
        <dbReference type="EC" id="2.3.1.35"/>
    </reaction>
</comment>